<comment type="caution">
    <text evidence="4">The sequence shown here is derived from an EMBL/GenBank/DDBJ whole genome shotgun (WGS) entry which is preliminary data.</text>
</comment>
<dbReference type="InterPro" id="IPR043151">
    <property type="entry name" value="BAH_sf"/>
</dbReference>
<gene>
    <name evidence="4" type="ORF">HID58_086901</name>
</gene>
<proteinExistence type="predicted"/>
<feature type="compositionally biased region" description="Basic and acidic residues" evidence="1">
    <location>
        <begin position="279"/>
        <end position="302"/>
    </location>
</feature>
<feature type="domain" description="BAH" evidence="2">
    <location>
        <begin position="452"/>
        <end position="572"/>
    </location>
</feature>
<dbReference type="InterPro" id="IPR003618">
    <property type="entry name" value="TFIIS_cen_dom"/>
</dbReference>
<dbReference type="Gene3D" id="1.10.472.30">
    <property type="entry name" value="Transcription elongation factor S-II, central domain"/>
    <property type="match status" value="1"/>
</dbReference>
<dbReference type="InterPro" id="IPR036575">
    <property type="entry name" value="TFIIS_cen_dom_sf"/>
</dbReference>
<feature type="domain" description="TFIIS central" evidence="3">
    <location>
        <begin position="652"/>
        <end position="775"/>
    </location>
</feature>
<dbReference type="Pfam" id="PF07500">
    <property type="entry name" value="TFIIS_M"/>
    <property type="match status" value="1"/>
</dbReference>
<dbReference type="SMART" id="SM00439">
    <property type="entry name" value="BAH"/>
    <property type="match status" value="2"/>
</dbReference>
<dbReference type="PROSITE" id="PS51321">
    <property type="entry name" value="TFIIS_CENTRAL"/>
    <property type="match status" value="1"/>
</dbReference>
<dbReference type="Gene3D" id="2.30.30.490">
    <property type="match status" value="2"/>
</dbReference>
<feature type="domain" description="BAH" evidence="2">
    <location>
        <begin position="87"/>
        <end position="207"/>
    </location>
</feature>
<feature type="compositionally biased region" description="Basic and acidic residues" evidence="1">
    <location>
        <begin position="67"/>
        <end position="90"/>
    </location>
</feature>
<name>A0ABQ7XRS6_BRANA</name>
<feature type="region of interest" description="Disordered" evidence="1">
    <location>
        <begin position="1"/>
        <end position="99"/>
    </location>
</feature>
<evidence type="ECO:0000313" key="5">
    <source>
        <dbReference type="Proteomes" id="UP000824890"/>
    </source>
</evidence>
<feature type="compositionally biased region" description="Basic and acidic residues" evidence="1">
    <location>
        <begin position="250"/>
        <end position="259"/>
    </location>
</feature>
<dbReference type="PANTHER" id="PTHR46871:SF5">
    <property type="entry name" value="BAH DOMAIN-CONTAINING PROTEIN"/>
    <property type="match status" value="1"/>
</dbReference>
<evidence type="ECO:0000313" key="4">
    <source>
        <dbReference type="EMBL" id="KAH0858640.1"/>
    </source>
</evidence>
<dbReference type="PANTHER" id="PTHR46871">
    <property type="entry name" value="BROMO-ADJACENT HOMOLOGY (BAH) DOMAIN-CONTAINING PROTEIN"/>
    <property type="match status" value="1"/>
</dbReference>
<feature type="compositionally biased region" description="Basic and acidic residues" evidence="1">
    <location>
        <begin position="432"/>
        <end position="455"/>
    </location>
</feature>
<keyword evidence="5" id="KW-1185">Reference proteome</keyword>
<evidence type="ECO:0000259" key="3">
    <source>
        <dbReference type="PROSITE" id="PS51321"/>
    </source>
</evidence>
<organism evidence="4 5">
    <name type="scientific">Brassica napus</name>
    <name type="common">Rape</name>
    <dbReference type="NCBI Taxonomy" id="3708"/>
    <lineage>
        <taxon>Eukaryota</taxon>
        <taxon>Viridiplantae</taxon>
        <taxon>Streptophyta</taxon>
        <taxon>Embryophyta</taxon>
        <taxon>Tracheophyta</taxon>
        <taxon>Spermatophyta</taxon>
        <taxon>Magnoliopsida</taxon>
        <taxon>eudicotyledons</taxon>
        <taxon>Gunneridae</taxon>
        <taxon>Pentapetalae</taxon>
        <taxon>rosids</taxon>
        <taxon>malvids</taxon>
        <taxon>Brassicales</taxon>
        <taxon>Brassicaceae</taxon>
        <taxon>Brassiceae</taxon>
        <taxon>Brassica</taxon>
    </lineage>
</organism>
<reference evidence="4 5" key="1">
    <citation type="submission" date="2021-05" db="EMBL/GenBank/DDBJ databases">
        <title>Genome Assembly of Synthetic Allotetraploid Brassica napus Reveals Homoeologous Exchanges between Subgenomes.</title>
        <authorList>
            <person name="Davis J.T."/>
        </authorList>
    </citation>
    <scope>NUCLEOTIDE SEQUENCE [LARGE SCALE GENOMIC DNA]</scope>
    <source>
        <strain evidence="5">cv. Da-Ae</strain>
        <tissue evidence="4">Seedling</tissue>
    </source>
</reference>
<feature type="region of interest" description="Disordered" evidence="1">
    <location>
        <begin position="387"/>
        <end position="464"/>
    </location>
</feature>
<feature type="compositionally biased region" description="Basic and acidic residues" evidence="1">
    <location>
        <begin position="38"/>
        <end position="56"/>
    </location>
</feature>
<protein>
    <recommendedName>
        <fullName evidence="6">BAH domain-containing protein</fullName>
    </recommendedName>
</protein>
<dbReference type="Pfam" id="PF01426">
    <property type="entry name" value="BAH"/>
    <property type="match status" value="2"/>
</dbReference>
<feature type="region of interest" description="Disordered" evidence="1">
    <location>
        <begin position="233"/>
        <end position="316"/>
    </location>
</feature>
<evidence type="ECO:0008006" key="6">
    <source>
        <dbReference type="Google" id="ProtNLM"/>
    </source>
</evidence>
<sequence length="846" mass="97516">MHGGGRKMVSCGSFAQVSSSDDEEDSLAKTRSQGQNSRRPEETMEGNMRKREKVSLNEESDGEEEETERKRKKDDEETPPKELEPDDAKPVGEPVKVTGRGTHYGQFEYGGNRYELDITKKQDGRMMILGQWFYRQEDAKKRGGGNWVVKDTHELFYSFHRDEVPAESVIERCVVNFVPAHKQLPRGRGFIVREVYETVGKKLWKLTDKDYEVAKQREIDLFVDKFVQVSSSDDEEDSLAKTRSQGQNSRRPEETMEGKMRKRKKVSLNEESDGEEEETERKRKKDDEETPPKELEPDDAKPVGEPVKVTGRGTHYGQFEYGGNRYELQLPRGRGFIVREVYDTVSKKLWKLTDKDYAVAKQREIDLFVDKKMVSCRRFAQVYSSDDEEDSLAKMLSQGQNSRRPKETMEGKMRKRKKVSLNEESDGEEEETERKKKKDDEETPPKELDPDDAKPVGEPVKVTGRGTHYGQFEYGGNRYKLDITKRQDGSMMILVQWFYRQEDAKKKDGGKWVVNDTRERFYSFHRDEVPAESVMQRCVVNFVPAHKQLPSGRGFIVRKVYDTVDKKLWKLTDKDYEVAKQREIDLFVDKSLARLGDLPDFETEEDVEKAKRFSGKVKKPHVDLRKDKDVFPISSEYHSILDKFDSLTDNSHRNECLAKLLEAVQSICFNAGDEANDESFLWPDAAVSPVCALELAINVSYASDYSKYNQRIRTLAFNLKNTALLAKRLLSGELEPEKISNMSPTELKVGLTNEETEKNEPDDAERMQMTDVRCSRCSHIKVGLRDIVQAGHRDRYQVLLPFNITSSILGTILCIFMDHNNHILIFYAFSWSVLPVEIPGTPQGMR</sequence>
<accession>A0ABQ7XRS6</accession>
<dbReference type="SUPFAM" id="SSF46942">
    <property type="entry name" value="Elongation factor TFIIS domain 2"/>
    <property type="match status" value="1"/>
</dbReference>
<dbReference type="Proteomes" id="UP000824890">
    <property type="component" value="Unassembled WGS sequence"/>
</dbReference>
<dbReference type="SMART" id="SM00510">
    <property type="entry name" value="TFS2M"/>
    <property type="match status" value="1"/>
</dbReference>
<evidence type="ECO:0000256" key="1">
    <source>
        <dbReference type="SAM" id="MobiDB-lite"/>
    </source>
</evidence>
<dbReference type="EMBL" id="JAGKQM010000019">
    <property type="protein sequence ID" value="KAH0858640.1"/>
    <property type="molecule type" value="Genomic_DNA"/>
</dbReference>
<dbReference type="InterPro" id="IPR001025">
    <property type="entry name" value="BAH_dom"/>
</dbReference>
<dbReference type="PROSITE" id="PS51038">
    <property type="entry name" value="BAH"/>
    <property type="match status" value="2"/>
</dbReference>
<evidence type="ECO:0000259" key="2">
    <source>
        <dbReference type="PROSITE" id="PS51038"/>
    </source>
</evidence>